<evidence type="ECO:0000259" key="1">
    <source>
        <dbReference type="PROSITE" id="PS50174"/>
    </source>
</evidence>
<dbReference type="EMBL" id="JXLN01001489">
    <property type="protein sequence ID" value="KPM02301.1"/>
    <property type="molecule type" value="Genomic_DNA"/>
</dbReference>
<reference evidence="2 3" key="1">
    <citation type="journal article" date="2015" name="Parasit. Vectors">
        <title>Draft genome of the scabies mite.</title>
        <authorList>
            <person name="Rider S.D.Jr."/>
            <person name="Morgan M.S."/>
            <person name="Arlian L.G."/>
        </authorList>
    </citation>
    <scope>NUCLEOTIDE SEQUENCE [LARGE SCALE GENOMIC DNA]</scope>
    <source>
        <strain evidence="2">Arlian Lab</strain>
    </source>
</reference>
<evidence type="ECO:0000313" key="3">
    <source>
        <dbReference type="Proteomes" id="UP000616769"/>
    </source>
</evidence>
<dbReference type="InterPro" id="IPR050656">
    <property type="entry name" value="PINX1"/>
</dbReference>
<dbReference type="AlphaFoldDB" id="A0A131ZUN8"/>
<dbReference type="GO" id="GO:0003676">
    <property type="term" value="F:nucleic acid binding"/>
    <property type="evidence" value="ECO:0007669"/>
    <property type="project" value="InterPro"/>
</dbReference>
<dbReference type="VEuPathDB" id="VectorBase:SSCA003882"/>
<name>A0A131ZUN8_SARSC</name>
<organism evidence="2 3">
    <name type="scientific">Sarcoptes scabiei</name>
    <name type="common">Itch mite</name>
    <name type="synonym">Acarus scabiei</name>
    <dbReference type="NCBI Taxonomy" id="52283"/>
    <lineage>
        <taxon>Eukaryota</taxon>
        <taxon>Metazoa</taxon>
        <taxon>Ecdysozoa</taxon>
        <taxon>Arthropoda</taxon>
        <taxon>Chelicerata</taxon>
        <taxon>Arachnida</taxon>
        <taxon>Acari</taxon>
        <taxon>Acariformes</taxon>
        <taxon>Sarcoptiformes</taxon>
        <taxon>Astigmata</taxon>
        <taxon>Psoroptidia</taxon>
        <taxon>Sarcoptoidea</taxon>
        <taxon>Sarcoptidae</taxon>
        <taxon>Sarcoptinae</taxon>
        <taxon>Sarcoptes</taxon>
    </lineage>
</organism>
<proteinExistence type="predicted"/>
<sequence>MLAERRKKVVWSNPRGTIWANDKKKFGQKILESMGWREGFGLGKNRDGITENIKASYKFDNKGFGYQRSNNSIEDDCDEIYKKIIADLKQHHSDDVIQTSEHNNEIHMDLEAKARQINSIR</sequence>
<dbReference type="PANTHER" id="PTHR23149">
    <property type="entry name" value="G PATCH DOMAIN CONTAINING PROTEIN"/>
    <property type="match status" value="1"/>
</dbReference>
<dbReference type="InterPro" id="IPR000467">
    <property type="entry name" value="G_patch_dom"/>
</dbReference>
<dbReference type="Proteomes" id="UP000616769">
    <property type="component" value="Unassembled WGS sequence"/>
</dbReference>
<evidence type="ECO:0000313" key="2">
    <source>
        <dbReference type="EMBL" id="KPM02301.1"/>
    </source>
</evidence>
<feature type="domain" description="G-patch" evidence="1">
    <location>
        <begin position="23"/>
        <end position="69"/>
    </location>
</feature>
<dbReference type="OrthoDB" id="29523at2759"/>
<dbReference type="Pfam" id="PF01585">
    <property type="entry name" value="G-patch"/>
    <property type="match status" value="1"/>
</dbReference>
<dbReference type="PROSITE" id="PS50174">
    <property type="entry name" value="G_PATCH"/>
    <property type="match status" value="1"/>
</dbReference>
<gene>
    <name evidence="2" type="ORF">QR98_0007100</name>
</gene>
<dbReference type="SMART" id="SM00443">
    <property type="entry name" value="G_patch"/>
    <property type="match status" value="1"/>
</dbReference>
<comment type="caution">
    <text evidence="2">The sequence shown here is derived from an EMBL/GenBank/DDBJ whole genome shotgun (WGS) entry which is preliminary data.</text>
</comment>
<protein>
    <submittedName>
        <fullName evidence="2">G patch domain-containing protein 4-like protein</fullName>
    </submittedName>
</protein>
<accession>A0A131ZUN8</accession>